<dbReference type="Proteomes" id="UP000740754">
    <property type="component" value="Unassembled WGS sequence"/>
</dbReference>
<reference evidence="2 3" key="1">
    <citation type="submission" date="2020-04" db="EMBL/GenBank/DDBJ databases">
        <title>Draft Whole-Genome sequence of Marichromatium bheemlicum DSM 18632, type strain.</title>
        <authorList>
            <person name="Kyndt J.A."/>
            <person name="Meyer T.E."/>
        </authorList>
    </citation>
    <scope>NUCLEOTIDE SEQUENCE [LARGE SCALE GENOMIC DNA]</scope>
    <source>
        <strain evidence="2 3">DSM 18632</strain>
    </source>
</reference>
<evidence type="ECO:0000256" key="1">
    <source>
        <dbReference type="SAM" id="SignalP"/>
    </source>
</evidence>
<protein>
    <submittedName>
        <fullName evidence="2">Uncharacterized protein</fullName>
    </submittedName>
</protein>
<organism evidence="2 3">
    <name type="scientific">Marichromatium bheemlicum</name>
    <dbReference type="NCBI Taxonomy" id="365339"/>
    <lineage>
        <taxon>Bacteria</taxon>
        <taxon>Pseudomonadati</taxon>
        <taxon>Pseudomonadota</taxon>
        <taxon>Gammaproteobacteria</taxon>
        <taxon>Chromatiales</taxon>
        <taxon>Chromatiaceae</taxon>
        <taxon>Marichromatium</taxon>
    </lineage>
</organism>
<evidence type="ECO:0000313" key="3">
    <source>
        <dbReference type="Proteomes" id="UP000740754"/>
    </source>
</evidence>
<keyword evidence="1" id="KW-0732">Signal</keyword>
<keyword evidence="3" id="KW-1185">Reference proteome</keyword>
<accession>A0ABX1I6U9</accession>
<sequence length="163" mass="17177">MPITRRNLLRLLASTPALAAVSAPAPAPPRPTAPVILLLDGGRLDTALASAVTTQTPAAVTPWPLHGLDAPALAALDHRLAHAITPTRLIGWLDDANALLVGECVRDHAGHLLLEQRLQPPPTRAATHLARILLHPPEASTPPHHSARLALSAWIQPAASRES</sequence>
<proteinExistence type="predicted"/>
<feature type="signal peptide" evidence="1">
    <location>
        <begin position="1"/>
        <end position="19"/>
    </location>
</feature>
<gene>
    <name evidence="2" type="ORF">HF203_04470</name>
</gene>
<evidence type="ECO:0000313" key="2">
    <source>
        <dbReference type="EMBL" id="NKN32471.1"/>
    </source>
</evidence>
<name>A0ABX1I6U9_9GAMM</name>
<dbReference type="InterPro" id="IPR006311">
    <property type="entry name" value="TAT_signal"/>
</dbReference>
<dbReference type="PROSITE" id="PS51318">
    <property type="entry name" value="TAT"/>
    <property type="match status" value="1"/>
</dbReference>
<feature type="chain" id="PRO_5046954389" evidence="1">
    <location>
        <begin position="20"/>
        <end position="163"/>
    </location>
</feature>
<dbReference type="RefSeq" id="WP_168667011.1">
    <property type="nucleotide sequence ID" value="NZ_JAAXKX010000004.1"/>
</dbReference>
<comment type="caution">
    <text evidence="2">The sequence shown here is derived from an EMBL/GenBank/DDBJ whole genome shotgun (WGS) entry which is preliminary data.</text>
</comment>
<dbReference type="EMBL" id="JAAXKX010000004">
    <property type="protein sequence ID" value="NKN32471.1"/>
    <property type="molecule type" value="Genomic_DNA"/>
</dbReference>